<name>A0ABS8ZHF3_9PSEU</name>
<dbReference type="SUPFAM" id="SSF52091">
    <property type="entry name" value="SpoIIaa-like"/>
    <property type="match status" value="1"/>
</dbReference>
<feature type="domain" description="STAS" evidence="3">
    <location>
        <begin position="19"/>
        <end position="106"/>
    </location>
</feature>
<accession>A0ABS8ZHF3</accession>
<dbReference type="InterPro" id="IPR036513">
    <property type="entry name" value="STAS_dom_sf"/>
</dbReference>
<protein>
    <recommendedName>
        <fullName evidence="2">Anti-sigma factor antagonist</fullName>
    </recommendedName>
</protein>
<dbReference type="Pfam" id="PF01740">
    <property type="entry name" value="STAS"/>
    <property type="match status" value="1"/>
</dbReference>
<dbReference type="CDD" id="cd07043">
    <property type="entry name" value="STAS_anti-anti-sigma_factors"/>
    <property type="match status" value="1"/>
</dbReference>
<evidence type="ECO:0000259" key="3">
    <source>
        <dbReference type="PROSITE" id="PS50801"/>
    </source>
</evidence>
<dbReference type="InterPro" id="IPR003658">
    <property type="entry name" value="Anti-sigma_ant"/>
</dbReference>
<comment type="similarity">
    <text evidence="1 2">Belongs to the anti-sigma-factor antagonist family.</text>
</comment>
<comment type="caution">
    <text evidence="4">The sequence shown here is derived from an EMBL/GenBank/DDBJ whole genome shotgun (WGS) entry which is preliminary data.</text>
</comment>
<evidence type="ECO:0000256" key="1">
    <source>
        <dbReference type="ARBA" id="ARBA00009013"/>
    </source>
</evidence>
<dbReference type="PROSITE" id="PS50801">
    <property type="entry name" value="STAS"/>
    <property type="match status" value="1"/>
</dbReference>
<dbReference type="PANTHER" id="PTHR33495">
    <property type="entry name" value="ANTI-SIGMA FACTOR ANTAGONIST TM_1081-RELATED-RELATED"/>
    <property type="match status" value="1"/>
</dbReference>
<dbReference type="Gene3D" id="3.30.750.24">
    <property type="entry name" value="STAS domain"/>
    <property type="match status" value="1"/>
</dbReference>
<sequence length="106" mass="11133">MSNFEAYLGFTGRTGTVFVSGELDVDTAPVFRSLVEQAVQRPLDRLVIDLTGLSIMSSAGVRALVFAQQELPPGASIIVVGAGPEVVKIIQLAGFDQAITIADRAA</sequence>
<organism evidence="4 5">
    <name type="scientific">Kibdelosporangium philippinense</name>
    <dbReference type="NCBI Taxonomy" id="211113"/>
    <lineage>
        <taxon>Bacteria</taxon>
        <taxon>Bacillati</taxon>
        <taxon>Actinomycetota</taxon>
        <taxon>Actinomycetes</taxon>
        <taxon>Pseudonocardiales</taxon>
        <taxon>Pseudonocardiaceae</taxon>
        <taxon>Kibdelosporangium</taxon>
    </lineage>
</organism>
<dbReference type="RefSeq" id="WP_233728585.1">
    <property type="nucleotide sequence ID" value="NZ_JAJVCN010000002.1"/>
</dbReference>
<gene>
    <name evidence="4" type="ORF">LWC34_30945</name>
</gene>
<dbReference type="PANTHER" id="PTHR33495:SF14">
    <property type="entry name" value="ANTI-SIGMA FACTOR ANTAGONIST"/>
    <property type="match status" value="1"/>
</dbReference>
<dbReference type="InterPro" id="IPR002645">
    <property type="entry name" value="STAS_dom"/>
</dbReference>
<keyword evidence="5" id="KW-1185">Reference proteome</keyword>
<proteinExistence type="inferred from homology"/>
<dbReference type="EMBL" id="JAJVCN010000002">
    <property type="protein sequence ID" value="MCE7007205.1"/>
    <property type="molecule type" value="Genomic_DNA"/>
</dbReference>
<evidence type="ECO:0000313" key="4">
    <source>
        <dbReference type="EMBL" id="MCE7007205.1"/>
    </source>
</evidence>
<dbReference type="Proteomes" id="UP001521150">
    <property type="component" value="Unassembled WGS sequence"/>
</dbReference>
<evidence type="ECO:0000313" key="5">
    <source>
        <dbReference type="Proteomes" id="UP001521150"/>
    </source>
</evidence>
<reference evidence="4 5" key="1">
    <citation type="submission" date="2021-12" db="EMBL/GenBank/DDBJ databases">
        <title>Genome sequence of Kibdelosporangium philippinense ATCC 49844.</title>
        <authorList>
            <person name="Fedorov E.A."/>
            <person name="Omeragic M."/>
            <person name="Shalygina K.F."/>
            <person name="Maclea K.S."/>
        </authorList>
    </citation>
    <scope>NUCLEOTIDE SEQUENCE [LARGE SCALE GENOMIC DNA]</scope>
    <source>
        <strain evidence="4 5">ATCC 49844</strain>
    </source>
</reference>
<dbReference type="NCBIfam" id="TIGR00377">
    <property type="entry name" value="ant_ant_sig"/>
    <property type="match status" value="1"/>
</dbReference>
<evidence type="ECO:0000256" key="2">
    <source>
        <dbReference type="RuleBase" id="RU003749"/>
    </source>
</evidence>